<feature type="domain" description="HAMP" evidence="13">
    <location>
        <begin position="209"/>
        <end position="261"/>
    </location>
</feature>
<gene>
    <name evidence="14" type="ORF">Pen02_63130</name>
</gene>
<comment type="caution">
    <text evidence="14">The sequence shown here is derived from an EMBL/GenBank/DDBJ whole genome shotgun (WGS) entry which is preliminary data.</text>
</comment>
<dbReference type="InterPro" id="IPR004358">
    <property type="entry name" value="Sig_transdc_His_kin-like_C"/>
</dbReference>
<dbReference type="InterPro" id="IPR036890">
    <property type="entry name" value="HATPase_C_sf"/>
</dbReference>
<evidence type="ECO:0000256" key="10">
    <source>
        <dbReference type="ARBA" id="ARBA00023136"/>
    </source>
</evidence>
<dbReference type="RefSeq" id="WP_203869765.1">
    <property type="nucleotide sequence ID" value="NZ_BONW01000037.1"/>
</dbReference>
<keyword evidence="7 14" id="KW-0418">Kinase</keyword>
<keyword evidence="4" id="KW-0597">Phosphoprotein</keyword>
<evidence type="ECO:0000256" key="5">
    <source>
        <dbReference type="ARBA" id="ARBA00022679"/>
    </source>
</evidence>
<dbReference type="EMBL" id="BONW01000037">
    <property type="protein sequence ID" value="GIG91377.1"/>
    <property type="molecule type" value="Genomic_DNA"/>
</dbReference>
<dbReference type="PROSITE" id="PS50109">
    <property type="entry name" value="HIS_KIN"/>
    <property type="match status" value="1"/>
</dbReference>
<dbReference type="Gene3D" id="3.30.565.10">
    <property type="entry name" value="Histidine kinase-like ATPase, C-terminal domain"/>
    <property type="match status" value="1"/>
</dbReference>
<evidence type="ECO:0000256" key="7">
    <source>
        <dbReference type="ARBA" id="ARBA00022777"/>
    </source>
</evidence>
<dbReference type="Proteomes" id="UP000646749">
    <property type="component" value="Unassembled WGS sequence"/>
</dbReference>
<organism evidence="14 15">
    <name type="scientific">Plantactinospora endophytica</name>
    <dbReference type="NCBI Taxonomy" id="673535"/>
    <lineage>
        <taxon>Bacteria</taxon>
        <taxon>Bacillati</taxon>
        <taxon>Actinomycetota</taxon>
        <taxon>Actinomycetes</taxon>
        <taxon>Micromonosporales</taxon>
        <taxon>Micromonosporaceae</taxon>
        <taxon>Plantactinospora</taxon>
    </lineage>
</organism>
<dbReference type="SMART" id="SM00304">
    <property type="entry name" value="HAMP"/>
    <property type="match status" value="1"/>
</dbReference>
<dbReference type="SUPFAM" id="SSF55874">
    <property type="entry name" value="ATPase domain of HSP90 chaperone/DNA topoisomerase II/histidine kinase"/>
    <property type="match status" value="1"/>
</dbReference>
<name>A0ABQ4E9G8_9ACTN</name>
<sequence>MLGRPGWSRATRSIHTRILVSYIVLIVLSGGLCAVAIHEVLMIRLESRIAEAVQQEFLEIDRLVTDGRDPRTGAAFTSVAAVFDVYFRRNVPSQEEAILAFADGRLQHASMGRFPVDRVPDSAMQVFATSARTYTVTDGRPPLDRFDTSRGSAYYGILPLRVGASTGAFVVTILPVAQRREIADLQRYAVGAVLGVVVLASACAWLVTGRVLGPVRQLTETARLISKSDLTRRIPVARQDEAAEMARTFNAMLDRLEAVFRREREFLLDAGHELRGPITISLGNLGLLQQQLPDDDEARGTIAVVTDELERMARIVGDLHILADVPHPHFLQPERIDLELFVAELAVKLSALAPRQWLVDELGEGLLVADRHRLTEAVINLADNAVRHTADTDTVSIGAAVRGEDVHIWVRDTGCGIEYDDQPYIFDRFRRGARAHLRYPGTGLGLAIVRAVAQAHGGRVDLSSRPGVGSTFTLVIPRQGREGELGQDTDR</sequence>
<dbReference type="Pfam" id="PF00512">
    <property type="entry name" value="HisKA"/>
    <property type="match status" value="1"/>
</dbReference>
<keyword evidence="15" id="KW-1185">Reference proteome</keyword>
<dbReference type="InterPro" id="IPR036097">
    <property type="entry name" value="HisK_dim/P_sf"/>
</dbReference>
<reference evidence="14 15" key="1">
    <citation type="submission" date="2021-01" db="EMBL/GenBank/DDBJ databases">
        <title>Whole genome shotgun sequence of Plantactinospora endophytica NBRC 110450.</title>
        <authorList>
            <person name="Komaki H."/>
            <person name="Tamura T."/>
        </authorList>
    </citation>
    <scope>NUCLEOTIDE SEQUENCE [LARGE SCALE GENOMIC DNA]</scope>
    <source>
        <strain evidence="14 15">NBRC 110450</strain>
    </source>
</reference>
<dbReference type="SMART" id="SM00388">
    <property type="entry name" value="HisKA"/>
    <property type="match status" value="1"/>
</dbReference>
<dbReference type="SUPFAM" id="SSF158472">
    <property type="entry name" value="HAMP domain-like"/>
    <property type="match status" value="1"/>
</dbReference>
<evidence type="ECO:0000256" key="4">
    <source>
        <dbReference type="ARBA" id="ARBA00022553"/>
    </source>
</evidence>
<keyword evidence="10 11" id="KW-0472">Membrane</keyword>
<dbReference type="SUPFAM" id="SSF47384">
    <property type="entry name" value="Homodimeric domain of signal transducing histidine kinase"/>
    <property type="match status" value="1"/>
</dbReference>
<dbReference type="SMART" id="SM00387">
    <property type="entry name" value="HATPase_c"/>
    <property type="match status" value="1"/>
</dbReference>
<keyword evidence="5" id="KW-0808">Transferase</keyword>
<evidence type="ECO:0000256" key="2">
    <source>
        <dbReference type="ARBA" id="ARBA00004236"/>
    </source>
</evidence>
<evidence type="ECO:0000256" key="9">
    <source>
        <dbReference type="ARBA" id="ARBA00023012"/>
    </source>
</evidence>
<dbReference type="CDD" id="cd06225">
    <property type="entry name" value="HAMP"/>
    <property type="match status" value="1"/>
</dbReference>
<accession>A0ABQ4E9G8</accession>
<protein>
    <recommendedName>
        <fullName evidence="3">histidine kinase</fullName>
        <ecNumber evidence="3">2.7.13.3</ecNumber>
    </recommendedName>
</protein>
<dbReference type="Pfam" id="PF02518">
    <property type="entry name" value="HATPase_c"/>
    <property type="match status" value="1"/>
</dbReference>
<evidence type="ECO:0000313" key="14">
    <source>
        <dbReference type="EMBL" id="GIG91377.1"/>
    </source>
</evidence>
<evidence type="ECO:0000256" key="11">
    <source>
        <dbReference type="SAM" id="Phobius"/>
    </source>
</evidence>
<keyword evidence="8 11" id="KW-1133">Transmembrane helix</keyword>
<feature type="transmembrane region" description="Helical" evidence="11">
    <location>
        <begin position="153"/>
        <end position="176"/>
    </location>
</feature>
<keyword evidence="9" id="KW-0902">Two-component regulatory system</keyword>
<evidence type="ECO:0000256" key="6">
    <source>
        <dbReference type="ARBA" id="ARBA00022692"/>
    </source>
</evidence>
<dbReference type="InterPro" id="IPR003661">
    <property type="entry name" value="HisK_dim/P_dom"/>
</dbReference>
<feature type="transmembrane region" description="Helical" evidence="11">
    <location>
        <begin position="188"/>
        <end position="207"/>
    </location>
</feature>
<feature type="domain" description="Histidine kinase" evidence="12">
    <location>
        <begin position="269"/>
        <end position="480"/>
    </location>
</feature>
<evidence type="ECO:0000259" key="13">
    <source>
        <dbReference type="PROSITE" id="PS50885"/>
    </source>
</evidence>
<dbReference type="InterPro" id="IPR050428">
    <property type="entry name" value="TCS_sensor_his_kinase"/>
</dbReference>
<keyword evidence="6 11" id="KW-0812">Transmembrane</keyword>
<dbReference type="PROSITE" id="PS50885">
    <property type="entry name" value="HAMP"/>
    <property type="match status" value="1"/>
</dbReference>
<evidence type="ECO:0000256" key="3">
    <source>
        <dbReference type="ARBA" id="ARBA00012438"/>
    </source>
</evidence>
<evidence type="ECO:0000256" key="8">
    <source>
        <dbReference type="ARBA" id="ARBA00022989"/>
    </source>
</evidence>
<feature type="transmembrane region" description="Helical" evidence="11">
    <location>
        <begin position="20"/>
        <end position="38"/>
    </location>
</feature>
<dbReference type="GO" id="GO:0016301">
    <property type="term" value="F:kinase activity"/>
    <property type="evidence" value="ECO:0007669"/>
    <property type="project" value="UniProtKB-KW"/>
</dbReference>
<evidence type="ECO:0000313" key="15">
    <source>
        <dbReference type="Proteomes" id="UP000646749"/>
    </source>
</evidence>
<dbReference type="InterPro" id="IPR003594">
    <property type="entry name" value="HATPase_dom"/>
</dbReference>
<evidence type="ECO:0000256" key="1">
    <source>
        <dbReference type="ARBA" id="ARBA00000085"/>
    </source>
</evidence>
<dbReference type="Gene3D" id="6.10.340.10">
    <property type="match status" value="1"/>
</dbReference>
<dbReference type="InterPro" id="IPR003660">
    <property type="entry name" value="HAMP_dom"/>
</dbReference>
<dbReference type="CDD" id="cd00082">
    <property type="entry name" value="HisKA"/>
    <property type="match status" value="1"/>
</dbReference>
<dbReference type="Pfam" id="PF00672">
    <property type="entry name" value="HAMP"/>
    <property type="match status" value="1"/>
</dbReference>
<proteinExistence type="predicted"/>
<dbReference type="CDD" id="cd00075">
    <property type="entry name" value="HATPase"/>
    <property type="match status" value="1"/>
</dbReference>
<comment type="subcellular location">
    <subcellularLocation>
        <location evidence="2">Cell membrane</location>
    </subcellularLocation>
</comment>
<dbReference type="EC" id="2.7.13.3" evidence="3"/>
<dbReference type="PANTHER" id="PTHR45436:SF5">
    <property type="entry name" value="SENSOR HISTIDINE KINASE TRCS"/>
    <property type="match status" value="1"/>
</dbReference>
<comment type="catalytic activity">
    <reaction evidence="1">
        <text>ATP + protein L-histidine = ADP + protein N-phospho-L-histidine.</text>
        <dbReference type="EC" id="2.7.13.3"/>
    </reaction>
</comment>
<dbReference type="PRINTS" id="PR00344">
    <property type="entry name" value="BCTRLSENSOR"/>
</dbReference>
<dbReference type="PANTHER" id="PTHR45436">
    <property type="entry name" value="SENSOR HISTIDINE KINASE YKOH"/>
    <property type="match status" value="1"/>
</dbReference>
<dbReference type="InterPro" id="IPR005467">
    <property type="entry name" value="His_kinase_dom"/>
</dbReference>
<dbReference type="Gene3D" id="1.10.287.130">
    <property type="match status" value="1"/>
</dbReference>
<evidence type="ECO:0000259" key="12">
    <source>
        <dbReference type="PROSITE" id="PS50109"/>
    </source>
</evidence>